<keyword evidence="5" id="KW-0325">Glycoprotein</keyword>
<keyword evidence="2 6" id="KW-0812">Transmembrane</keyword>
<evidence type="ECO:0000256" key="3">
    <source>
        <dbReference type="ARBA" id="ARBA00022989"/>
    </source>
</evidence>
<dbReference type="InterPro" id="IPR024881">
    <property type="entry name" value="Tip"/>
</dbReference>
<protein>
    <submittedName>
        <fullName evidence="9">T-cell immunomodulatory protein-like</fullName>
    </submittedName>
</protein>
<evidence type="ECO:0000313" key="9">
    <source>
        <dbReference type="RefSeq" id="XP_006813653.1"/>
    </source>
</evidence>
<accession>A0ABM0M0W2</accession>
<evidence type="ECO:0000256" key="4">
    <source>
        <dbReference type="ARBA" id="ARBA00023136"/>
    </source>
</evidence>
<evidence type="ECO:0000256" key="2">
    <source>
        <dbReference type="ARBA" id="ARBA00022692"/>
    </source>
</evidence>
<reference evidence="9" key="1">
    <citation type="submission" date="2025-08" db="UniProtKB">
        <authorList>
            <consortium name="RefSeq"/>
        </authorList>
    </citation>
    <scope>IDENTIFICATION</scope>
    <source>
        <tissue evidence="9">Testes</tissue>
    </source>
</reference>
<organism evidence="8 9">
    <name type="scientific">Saccoglossus kowalevskii</name>
    <name type="common">Acorn worm</name>
    <dbReference type="NCBI Taxonomy" id="10224"/>
    <lineage>
        <taxon>Eukaryota</taxon>
        <taxon>Metazoa</taxon>
        <taxon>Hemichordata</taxon>
        <taxon>Enteropneusta</taxon>
        <taxon>Harrimaniidae</taxon>
        <taxon>Saccoglossus</taxon>
    </lineage>
</organism>
<comment type="subcellular location">
    <subcellularLocation>
        <location evidence="1">Membrane</location>
        <topology evidence="1">Single-pass type I membrane protein</topology>
    </subcellularLocation>
</comment>
<dbReference type="Pfam" id="PF23122">
    <property type="entry name" value="C2_ITFG1"/>
    <property type="match status" value="1"/>
</dbReference>
<dbReference type="GeneID" id="102802923"/>
<evidence type="ECO:0000256" key="6">
    <source>
        <dbReference type="SAM" id="Phobius"/>
    </source>
</evidence>
<evidence type="ECO:0000313" key="8">
    <source>
        <dbReference type="Proteomes" id="UP000694865"/>
    </source>
</evidence>
<evidence type="ECO:0000256" key="1">
    <source>
        <dbReference type="ARBA" id="ARBA00004479"/>
    </source>
</evidence>
<evidence type="ECO:0000259" key="7">
    <source>
        <dbReference type="Pfam" id="PF23122"/>
    </source>
</evidence>
<dbReference type="Proteomes" id="UP000694865">
    <property type="component" value="Unplaced"/>
</dbReference>
<dbReference type="InterPro" id="IPR057089">
    <property type="entry name" value="C2_TIP"/>
</dbReference>
<name>A0ABM0M0W2_SACKO</name>
<keyword evidence="8" id="KW-1185">Reference proteome</keyword>
<dbReference type="PANTHER" id="PTHR13412">
    <property type="entry name" value="T-CELL IMMUNOMODULATORY PROTEIN HOMOLOG"/>
    <property type="match status" value="1"/>
</dbReference>
<feature type="domain" description="T-cell immunomodulatory protein TIP C2" evidence="7">
    <location>
        <begin position="67"/>
        <end position="163"/>
    </location>
</feature>
<proteinExistence type="predicted"/>
<evidence type="ECO:0000256" key="5">
    <source>
        <dbReference type="ARBA" id="ARBA00023180"/>
    </source>
</evidence>
<dbReference type="PANTHER" id="PTHR13412:SF0">
    <property type="entry name" value="T-CELL IMMUNOMODULATORY PROTEIN"/>
    <property type="match status" value="1"/>
</dbReference>
<keyword evidence="3 6" id="KW-1133">Transmembrane helix</keyword>
<keyword evidence="4 6" id="KW-0472">Membrane</keyword>
<sequence length="217" mass="24373">MDLEEPVVASFFDFYEDGVLDLLVTTMVDDKPMIHALENFLNEDACFVKVLVLSGLCFYNCPGEVEPYGVNQPGPMINYQTTDPDGKQRFSAAVQLSQSAYFSLQLPYVVMGLGQTPNFIDYLTVGIPNNGDSRQQTWTQIIPCSKVIVIPYPPDEPANWNSKIIVTPSPIVYMTAGVLAGTCIFIAGIVGILHWREKREDKEEKRQEAHRFHFDAM</sequence>
<dbReference type="RefSeq" id="XP_006813653.1">
    <property type="nucleotide sequence ID" value="XM_006813590.1"/>
</dbReference>
<feature type="transmembrane region" description="Helical" evidence="6">
    <location>
        <begin position="171"/>
        <end position="195"/>
    </location>
</feature>
<gene>
    <name evidence="9" type="primary">LOC102802923</name>
</gene>